<accession>A0A3L9GHB9</accession>
<feature type="non-terminal residue" evidence="1">
    <location>
        <position position="22"/>
    </location>
</feature>
<dbReference type="EMBL" id="RDDM01001431">
    <property type="protein sequence ID" value="RLY36975.1"/>
    <property type="molecule type" value="Genomic_DNA"/>
</dbReference>
<evidence type="ECO:0000313" key="3">
    <source>
        <dbReference type="Proteomes" id="UP000281340"/>
    </source>
</evidence>
<sequence>MIYYLGYDRFLLIFFTDYSHFM</sequence>
<dbReference type="EMBL" id="RDDM01001430">
    <property type="protein sequence ID" value="RLY36980.1"/>
    <property type="molecule type" value="Genomic_DNA"/>
</dbReference>
<evidence type="ECO:0000313" key="1">
    <source>
        <dbReference type="EMBL" id="RLY36975.1"/>
    </source>
</evidence>
<name>A0A3L9GHB9_ECOLX</name>
<evidence type="ECO:0000313" key="2">
    <source>
        <dbReference type="EMBL" id="RLY36980.1"/>
    </source>
</evidence>
<comment type="caution">
    <text evidence="1">The sequence shown here is derived from an EMBL/GenBank/DDBJ whole genome shotgun (WGS) entry which is preliminary data.</text>
</comment>
<protein>
    <submittedName>
        <fullName evidence="1">TonB-dependent receptor</fullName>
    </submittedName>
</protein>
<proteinExistence type="predicted"/>
<keyword evidence="1" id="KW-0675">Receptor</keyword>
<dbReference type="Proteomes" id="UP000281340">
    <property type="component" value="Unassembled WGS sequence"/>
</dbReference>
<reference evidence="1 3" key="1">
    <citation type="submission" date="2018-10" db="EMBL/GenBank/DDBJ databases">
        <title>Comparison of Escherichia coli isolates recovered from retail chicken and from chicken fecal samples by antimicrobial susceptibility test and whole genome sequencing.</title>
        <authorList>
            <person name="Tang B."/>
            <person name="Ma Y."/>
            <person name="He X."/>
            <person name="Cao L."/>
            <person name="Xia X."/>
            <person name="Yang H."/>
        </authorList>
    </citation>
    <scope>NUCLEOTIDE SEQUENCE [LARGE SCALE GENOMIC DNA]</scope>
    <source>
        <strain evidence="1 3">CMJH98b</strain>
    </source>
</reference>
<dbReference type="AlphaFoldDB" id="A0A3L9GHB9"/>
<organism evidence="1 3">
    <name type="scientific">Escherichia coli</name>
    <dbReference type="NCBI Taxonomy" id="562"/>
    <lineage>
        <taxon>Bacteria</taxon>
        <taxon>Pseudomonadati</taxon>
        <taxon>Pseudomonadota</taxon>
        <taxon>Gammaproteobacteria</taxon>
        <taxon>Enterobacterales</taxon>
        <taxon>Enterobacteriaceae</taxon>
        <taxon>Escherichia</taxon>
    </lineage>
</organism>
<gene>
    <name evidence="2" type="ORF">EAI46_34870</name>
    <name evidence="1" type="ORF">EAI46_34880</name>
</gene>